<keyword evidence="2" id="KW-0812">Transmembrane</keyword>
<dbReference type="InterPro" id="IPR021840">
    <property type="entry name" value="DUF3433"/>
</dbReference>
<dbReference type="PANTHER" id="PTHR37544:SF1">
    <property type="entry name" value="PHOSPHORIBOSYLAMINOIMIDAZOLE-SUCCINOCARBOXAMIDE SYNTHASE"/>
    <property type="match status" value="1"/>
</dbReference>
<evidence type="ECO:0000256" key="1">
    <source>
        <dbReference type="SAM" id="MobiDB-lite"/>
    </source>
</evidence>
<keyword evidence="2" id="KW-1133">Transmembrane helix</keyword>
<feature type="transmembrane region" description="Helical" evidence="2">
    <location>
        <begin position="777"/>
        <end position="800"/>
    </location>
</feature>
<name>A0AAD4CH05_ASPNN</name>
<feature type="region of interest" description="Disordered" evidence="1">
    <location>
        <begin position="624"/>
        <end position="653"/>
    </location>
</feature>
<accession>A0AAD4CH05</accession>
<dbReference type="Proteomes" id="UP001194746">
    <property type="component" value="Unassembled WGS sequence"/>
</dbReference>
<gene>
    <name evidence="3" type="ORF">FE257_012839</name>
</gene>
<organism evidence="3 4">
    <name type="scientific">Aspergillus nanangensis</name>
    <dbReference type="NCBI Taxonomy" id="2582783"/>
    <lineage>
        <taxon>Eukaryota</taxon>
        <taxon>Fungi</taxon>
        <taxon>Dikarya</taxon>
        <taxon>Ascomycota</taxon>
        <taxon>Pezizomycotina</taxon>
        <taxon>Eurotiomycetes</taxon>
        <taxon>Eurotiomycetidae</taxon>
        <taxon>Eurotiales</taxon>
        <taxon>Aspergillaceae</taxon>
        <taxon>Aspergillus</taxon>
        <taxon>Aspergillus subgen. Circumdati</taxon>
    </lineage>
</organism>
<dbReference type="EMBL" id="VCAU01000094">
    <property type="protein sequence ID" value="KAF9885512.1"/>
    <property type="molecule type" value="Genomic_DNA"/>
</dbReference>
<feature type="transmembrane region" description="Helical" evidence="2">
    <location>
        <begin position="1204"/>
        <end position="1225"/>
    </location>
</feature>
<keyword evidence="2" id="KW-0472">Membrane</keyword>
<feature type="transmembrane region" description="Helical" evidence="2">
    <location>
        <begin position="550"/>
        <end position="570"/>
    </location>
</feature>
<sequence>MHELQLLRPIVEDNPLASNASTNRLVPRDRQFNKNSKLVMENDRPDGEVRASQPPMFTPIWLKVAALAGFLAIFLTLMILLGILYHLAQTENGFPIAQGDQYSWKYGPTVVLLGGLWRQVDYWCKTLGPWQALYENWTDANHSVMIDYVGQIQVFACWSALRRKHWAVFGSITGVLLLRLMTALSTGILTVHEAHVTNGSVIVVPSVDPLSGVFGKSDSPYTRQGPLEVYYGVLNQGLQFPDGLTDSFAIQTFKAKDPLPPKTTKLATNVTGFWPSLQCTEGSVSWNLTKNTTDMIQLDFETADGRCSAGKQTPVNITLLDRQRSILPHRLVSPRMLPLAPDCQGQNKSKDHLFFAVADVRYHQDLVPNAQQILETHTNPPVIAQSSEIQVESITGILCSRDYDFKTAQVEIDPSDPRSRRGPGLRATPIAPSLRYPTFYGNEDDGAKIWDPLFFPILETEKNRFGADQSLDPATAAWFRLMLSERDRGDYSSLLNPSHLIERAKATFSPVMVLIYDFAIGDPAFVSLPSELVGTAVHQEDRLFVQMEPLVVMETCLFLMTCLIIVTMVFGPRKVVPRSPDSIGIIATILAGSHRLTQLLDRSGYWDDATLKERLTGQRFRTRVGHGEGQGHTFSLDVDGDPPVRDNEAPDGPIKTTKDYWKPLGETVSFRVLILVAAPILVILLAVLKVLSNRPGGILELPNNTTSDLFIRYVPAVLMLATSIMYGTFGAGVLSLAPYRVLSRGSGSQQQSIFANYNRDMPLVTLWKGIMHRQPPVVFGVLAMLTASFLTILVPALFWIDTSSTVSQTATVHRSDLFNLTWGEDGWWDNGASMVQELTEYSNMTFPSFTHNTMAFPSLLLPDLGTEFLNQTNQETSRMTVRVPTVRPRLKCTILDSVTLNPRRLNNGSSTTVIQAAIDLPSLYPGCLRDGVYGNSTEFRFNRTIQFENTKPAYVGFFTDLHVGPVPHNQTTDALYHQYLQWGVADSFTTEYLDQDFGIYQPYTNFYGGQNPDGCPSVGIIFGHLVPGGTDPSNITAGVCDQVIEEVMTEATFFLPSLDLDLSRPPTPDEPTAHVLSNGRDFDTRQYRPEYHTSRGLAVFVITWRSFMDPFYQTAILGVDGVPAAEMTGRGSVQRLLDRTNQIYATYMALAISSKMRHEIGNTSQVDLGDPESRSIQDQDDSLTFQADVVQPRSVLRQDRRSTIILQSLLGFIFFCSAIASFLTWKPAPLMHDSGSIAGVASLVAGSEIASRRVVPEGTEWLSMKEMEAERLFEGMRFEMSWREAGDDGNERVYRIHAM</sequence>
<reference evidence="3" key="1">
    <citation type="journal article" date="2019" name="Beilstein J. Org. Chem.">
        <title>Nanangenines: drimane sesquiterpenoids as the dominant metabolite cohort of a novel Australian fungus, Aspergillus nanangensis.</title>
        <authorList>
            <person name="Lacey H.J."/>
            <person name="Gilchrist C.L.M."/>
            <person name="Crombie A."/>
            <person name="Kalaitzis J.A."/>
            <person name="Vuong D."/>
            <person name="Rutledge P.J."/>
            <person name="Turner P."/>
            <person name="Pitt J.I."/>
            <person name="Lacey E."/>
            <person name="Chooi Y.H."/>
            <person name="Piggott A.M."/>
        </authorList>
    </citation>
    <scope>NUCLEOTIDE SEQUENCE</scope>
    <source>
        <strain evidence="3">MST-FP2251</strain>
    </source>
</reference>
<keyword evidence="4" id="KW-1185">Reference proteome</keyword>
<evidence type="ECO:0000313" key="4">
    <source>
        <dbReference type="Proteomes" id="UP001194746"/>
    </source>
</evidence>
<dbReference type="Pfam" id="PF11915">
    <property type="entry name" value="DUF3433"/>
    <property type="match status" value="2"/>
</dbReference>
<reference evidence="3" key="2">
    <citation type="submission" date="2020-02" db="EMBL/GenBank/DDBJ databases">
        <authorList>
            <person name="Gilchrist C.L.M."/>
            <person name="Chooi Y.-H."/>
        </authorList>
    </citation>
    <scope>NUCLEOTIDE SEQUENCE</scope>
    <source>
        <strain evidence="3">MST-FP2251</strain>
    </source>
</reference>
<proteinExistence type="predicted"/>
<evidence type="ECO:0000256" key="2">
    <source>
        <dbReference type="SAM" id="Phobius"/>
    </source>
</evidence>
<comment type="caution">
    <text evidence="3">The sequence shown here is derived from an EMBL/GenBank/DDBJ whole genome shotgun (WGS) entry which is preliminary data.</text>
</comment>
<dbReference type="PANTHER" id="PTHR37544">
    <property type="entry name" value="SPRAY-RELATED"/>
    <property type="match status" value="1"/>
</dbReference>
<evidence type="ECO:0000313" key="3">
    <source>
        <dbReference type="EMBL" id="KAF9885512.1"/>
    </source>
</evidence>
<feature type="transmembrane region" description="Helical" evidence="2">
    <location>
        <begin position="668"/>
        <end position="690"/>
    </location>
</feature>
<protein>
    <submittedName>
        <fullName evidence="3">Uncharacterized protein</fullName>
    </submittedName>
</protein>
<feature type="transmembrane region" description="Helical" evidence="2">
    <location>
        <begin position="710"/>
        <end position="734"/>
    </location>
</feature>
<feature type="transmembrane region" description="Helical" evidence="2">
    <location>
        <begin position="60"/>
        <end position="88"/>
    </location>
</feature>